<proteinExistence type="predicted"/>
<dbReference type="InterPro" id="IPR044725">
    <property type="entry name" value="CBSX3_CBS_dom"/>
</dbReference>
<dbReference type="InterPro" id="IPR000644">
    <property type="entry name" value="CBS_dom"/>
</dbReference>
<dbReference type="InterPro" id="IPR046342">
    <property type="entry name" value="CBS_dom_sf"/>
</dbReference>
<dbReference type="SUPFAM" id="SSF54631">
    <property type="entry name" value="CBS-domain pair"/>
    <property type="match status" value="1"/>
</dbReference>
<dbReference type="InterPro" id="IPR051257">
    <property type="entry name" value="Diverse_CBS-Domain"/>
</dbReference>
<gene>
    <name evidence="3" type="ORF">UFOPK2958_00774</name>
</gene>
<reference evidence="3" key="1">
    <citation type="submission" date="2020-05" db="EMBL/GenBank/DDBJ databases">
        <authorList>
            <person name="Chiriac C."/>
            <person name="Salcher M."/>
            <person name="Ghai R."/>
            <person name="Kavagutti S V."/>
        </authorList>
    </citation>
    <scope>NUCLEOTIDE SEQUENCE</scope>
</reference>
<dbReference type="EMBL" id="CAFAAB010000077">
    <property type="protein sequence ID" value="CAB4784849.1"/>
    <property type="molecule type" value="Genomic_DNA"/>
</dbReference>
<dbReference type="PROSITE" id="PS51371">
    <property type="entry name" value="CBS"/>
    <property type="match status" value="2"/>
</dbReference>
<feature type="domain" description="CBS" evidence="2">
    <location>
        <begin position="76"/>
        <end position="131"/>
    </location>
</feature>
<evidence type="ECO:0000259" key="2">
    <source>
        <dbReference type="PROSITE" id="PS51371"/>
    </source>
</evidence>
<organism evidence="3">
    <name type="scientific">freshwater metagenome</name>
    <dbReference type="NCBI Taxonomy" id="449393"/>
    <lineage>
        <taxon>unclassified sequences</taxon>
        <taxon>metagenomes</taxon>
        <taxon>ecological metagenomes</taxon>
    </lineage>
</organism>
<protein>
    <submittedName>
        <fullName evidence="3">Unannotated protein</fullName>
    </submittedName>
</protein>
<accession>A0A6J6WLT4</accession>
<keyword evidence="1" id="KW-0129">CBS domain</keyword>
<sequence>MNVAQLLDFKGHEVATINQSRSIADAVGMMKERGIGALVVTGGEPPLVGMISERDVVRALGARGAEALQDQVSTLMSRDIVTCTLDTTCATLMGLMTAERVRHLPVIEAGGLVGLISIGDVVRARFEELERDRQELLEYVQAR</sequence>
<name>A0A6J6WLT4_9ZZZZ</name>
<dbReference type="SMART" id="SM00116">
    <property type="entry name" value="CBS"/>
    <property type="match status" value="2"/>
</dbReference>
<feature type="domain" description="CBS" evidence="2">
    <location>
        <begin position="10"/>
        <end position="68"/>
    </location>
</feature>
<evidence type="ECO:0000313" key="3">
    <source>
        <dbReference type="EMBL" id="CAB4784849.1"/>
    </source>
</evidence>
<dbReference type="PANTHER" id="PTHR43080:SF2">
    <property type="entry name" value="CBS DOMAIN-CONTAINING PROTEIN"/>
    <property type="match status" value="1"/>
</dbReference>
<dbReference type="CDD" id="cd04623">
    <property type="entry name" value="CBS_pair_bac_euk"/>
    <property type="match status" value="1"/>
</dbReference>
<dbReference type="PANTHER" id="PTHR43080">
    <property type="entry name" value="CBS DOMAIN-CONTAINING PROTEIN CBSX3, MITOCHONDRIAL"/>
    <property type="match status" value="1"/>
</dbReference>
<dbReference type="Gene3D" id="3.10.580.10">
    <property type="entry name" value="CBS-domain"/>
    <property type="match status" value="1"/>
</dbReference>
<evidence type="ECO:0000256" key="1">
    <source>
        <dbReference type="ARBA" id="ARBA00023122"/>
    </source>
</evidence>
<dbReference type="Pfam" id="PF00571">
    <property type="entry name" value="CBS"/>
    <property type="match status" value="2"/>
</dbReference>
<dbReference type="AlphaFoldDB" id="A0A6J6WLT4"/>